<reference evidence="1 2" key="1">
    <citation type="submission" date="2016-11" db="EMBL/GenBank/DDBJ databases">
        <authorList>
            <person name="Jaros S."/>
            <person name="Januszkiewicz K."/>
            <person name="Wedrychowicz H."/>
        </authorList>
    </citation>
    <scope>NUCLEOTIDE SEQUENCE [LARGE SCALE GENOMIC DNA]</scope>
    <source>
        <strain evidence="1 2">DSM 44666</strain>
    </source>
</reference>
<organism evidence="1 2">
    <name type="scientific">Seinonella peptonophila</name>
    <dbReference type="NCBI Taxonomy" id="112248"/>
    <lineage>
        <taxon>Bacteria</taxon>
        <taxon>Bacillati</taxon>
        <taxon>Bacillota</taxon>
        <taxon>Bacilli</taxon>
        <taxon>Bacillales</taxon>
        <taxon>Thermoactinomycetaceae</taxon>
        <taxon>Seinonella</taxon>
    </lineage>
</organism>
<evidence type="ECO:0000313" key="1">
    <source>
        <dbReference type="EMBL" id="SHF01075.1"/>
    </source>
</evidence>
<dbReference type="OrthoDB" id="3035472at2"/>
<proteinExistence type="predicted"/>
<accession>A0A1M4Y5U6</accession>
<dbReference type="EMBL" id="FQVL01000006">
    <property type="protein sequence ID" value="SHF01075.1"/>
    <property type="molecule type" value="Genomic_DNA"/>
</dbReference>
<dbReference type="AlphaFoldDB" id="A0A1M4Y5U6"/>
<keyword evidence="2" id="KW-1185">Reference proteome</keyword>
<gene>
    <name evidence="1" type="ORF">SAMN05444392_10660</name>
</gene>
<evidence type="ECO:0000313" key="2">
    <source>
        <dbReference type="Proteomes" id="UP000184476"/>
    </source>
</evidence>
<dbReference type="RefSeq" id="WP_073154898.1">
    <property type="nucleotide sequence ID" value="NZ_FQVL01000006.1"/>
</dbReference>
<protein>
    <submittedName>
        <fullName evidence="1">Uncharacterized protein</fullName>
    </submittedName>
</protein>
<name>A0A1M4Y5U6_9BACL</name>
<sequence length="419" mass="49758">MDMSFGYYEVGDTIEDFFDHFHASNWKRLTQEQRLHSLQLLENHYANLQQRQPCQIVLKELPFIGGFYHRSVAQTGSISLHPKILQGKPYKPVFLVLHEGKHAQQSQFVPDDKQSEQLFQLWQLNARYGMKRPRKYYRMQPVEMDANQYASTEIRRIYKHLGNNFGRKIRNLASLSIIERNMMGWMPRIEKSMQKVIAWIRLKHQLLMDLEAEYPVSKNRSLFDLVDQSVQKYVMKRYRKHPSISDYMQSNSFRKIKPELEQEKPILQFIHLFGQTFGTRHPKEVEKLCIEKAITGTTFTEFMSWLKTKDGQKVAPYLKQRQQEKVLFMHAFEETYQLKHQSFMHERTLAVVEEYLYQSSGKSPSIKGFESFLLSLPSEKSLYDYLDKHKQHSILTPQGYSQEVTNLIQAQKPQEFTRQ</sequence>
<dbReference type="Proteomes" id="UP000184476">
    <property type="component" value="Unassembled WGS sequence"/>
</dbReference>